<dbReference type="Proteomes" id="UP001229244">
    <property type="component" value="Unassembled WGS sequence"/>
</dbReference>
<dbReference type="InterPro" id="IPR002563">
    <property type="entry name" value="Flavin_Rdtase-like_dom"/>
</dbReference>
<dbReference type="Gene3D" id="2.30.110.10">
    <property type="entry name" value="Electron Transport, Fmn-binding Protein, Chain A"/>
    <property type="match status" value="1"/>
</dbReference>
<dbReference type="InterPro" id="IPR050268">
    <property type="entry name" value="NADH-dep_flavin_reductase"/>
</dbReference>
<dbReference type="EMBL" id="JAUSUL010000001">
    <property type="protein sequence ID" value="MDQ0313858.1"/>
    <property type="molecule type" value="Genomic_DNA"/>
</dbReference>
<evidence type="ECO:0000313" key="5">
    <source>
        <dbReference type="Proteomes" id="UP001229244"/>
    </source>
</evidence>
<dbReference type="EC" id="1.5.1.-" evidence="4"/>
<accession>A0AAE4AR98</accession>
<dbReference type="Pfam" id="PF01613">
    <property type="entry name" value="Flavin_Reduct"/>
    <property type="match status" value="1"/>
</dbReference>
<dbReference type="SMART" id="SM00903">
    <property type="entry name" value="Flavin_Reduct"/>
    <property type="match status" value="1"/>
</dbReference>
<dbReference type="RefSeq" id="WP_306883650.1">
    <property type="nucleotide sequence ID" value="NZ_JAUSUL010000001.1"/>
</dbReference>
<dbReference type="AlphaFoldDB" id="A0AAE4AR98"/>
<dbReference type="InterPro" id="IPR012349">
    <property type="entry name" value="Split_barrel_FMN-bd"/>
</dbReference>
<evidence type="ECO:0000313" key="4">
    <source>
        <dbReference type="EMBL" id="MDQ0313858.1"/>
    </source>
</evidence>
<evidence type="ECO:0000256" key="1">
    <source>
        <dbReference type="ARBA" id="ARBA00008898"/>
    </source>
</evidence>
<sequence>MTNSDADPMTPADPDLFRLGMRRLAGGVSIVTTVLDGERHGMAATSVCSVSADAPALLVCVNRTATSHSVIRDAGCFCVNLLTSTDDALARRFSVPTDRHLRFEDRDWTTLATGAPALVGALASFDCVVRDMMDVDSHTIFVGTVRAIELWQERVSPLVYADGRFRALLHDDQVA</sequence>
<evidence type="ECO:0000259" key="3">
    <source>
        <dbReference type="SMART" id="SM00903"/>
    </source>
</evidence>
<name>A0AAE4AR98_9HYPH</name>
<reference evidence="4" key="1">
    <citation type="submission" date="2023-07" db="EMBL/GenBank/DDBJ databases">
        <title>Genomic Encyclopedia of Type Strains, Phase IV (KMG-IV): sequencing the most valuable type-strain genomes for metagenomic binning, comparative biology and taxonomic classification.</title>
        <authorList>
            <person name="Goeker M."/>
        </authorList>
    </citation>
    <scope>NUCLEOTIDE SEQUENCE</scope>
    <source>
        <strain evidence="4">DSM 21202</strain>
    </source>
</reference>
<comment type="similarity">
    <text evidence="1">Belongs to the non-flavoprotein flavin reductase family.</text>
</comment>
<evidence type="ECO:0000256" key="2">
    <source>
        <dbReference type="ARBA" id="ARBA00023002"/>
    </source>
</evidence>
<feature type="domain" description="Flavin reductase like" evidence="3">
    <location>
        <begin position="21"/>
        <end position="167"/>
    </location>
</feature>
<keyword evidence="2 4" id="KW-0560">Oxidoreductase</keyword>
<protein>
    <submittedName>
        <fullName evidence="4">Flavin reductase</fullName>
        <ecNumber evidence="4">1.5.1.-</ecNumber>
    </submittedName>
</protein>
<proteinExistence type="inferred from homology"/>
<dbReference type="SUPFAM" id="SSF50475">
    <property type="entry name" value="FMN-binding split barrel"/>
    <property type="match status" value="1"/>
</dbReference>
<organism evidence="4 5">
    <name type="scientific">Amorphus orientalis</name>
    <dbReference type="NCBI Taxonomy" id="649198"/>
    <lineage>
        <taxon>Bacteria</taxon>
        <taxon>Pseudomonadati</taxon>
        <taxon>Pseudomonadota</taxon>
        <taxon>Alphaproteobacteria</taxon>
        <taxon>Hyphomicrobiales</taxon>
        <taxon>Amorphaceae</taxon>
        <taxon>Amorphus</taxon>
    </lineage>
</organism>
<dbReference type="PANTHER" id="PTHR30466:SF11">
    <property type="entry name" value="FLAVIN-DEPENDENT MONOOXYGENASE, REDUCTASE SUBUNIT HSAB"/>
    <property type="match status" value="1"/>
</dbReference>
<dbReference type="GO" id="GO:0042602">
    <property type="term" value="F:riboflavin reductase (NADPH) activity"/>
    <property type="evidence" value="ECO:0007669"/>
    <property type="project" value="TreeGrafter"/>
</dbReference>
<comment type="caution">
    <text evidence="4">The sequence shown here is derived from an EMBL/GenBank/DDBJ whole genome shotgun (WGS) entry which is preliminary data.</text>
</comment>
<keyword evidence="5" id="KW-1185">Reference proteome</keyword>
<dbReference type="GO" id="GO:0010181">
    <property type="term" value="F:FMN binding"/>
    <property type="evidence" value="ECO:0007669"/>
    <property type="project" value="InterPro"/>
</dbReference>
<dbReference type="PANTHER" id="PTHR30466">
    <property type="entry name" value="FLAVIN REDUCTASE"/>
    <property type="match status" value="1"/>
</dbReference>
<gene>
    <name evidence="4" type="ORF">J2S73_000295</name>
</gene>